<evidence type="ECO:0000256" key="1">
    <source>
        <dbReference type="SAM" id="Phobius"/>
    </source>
</evidence>
<evidence type="ECO:0000313" key="2">
    <source>
        <dbReference type="EMBL" id="AKN38502.1"/>
    </source>
</evidence>
<dbReference type="AlphaFoldDB" id="A0A0H3ZVC4"/>
<dbReference type="EMBL" id="KP795588">
    <property type="protein sequence ID" value="AKN38502.1"/>
    <property type="molecule type" value="Genomic_DNA"/>
</dbReference>
<keyword evidence="1" id="KW-0472">Membrane</keyword>
<organism evidence="2">
    <name type="scientific">Vibrio splendidus</name>
    <dbReference type="NCBI Taxonomy" id="29497"/>
    <lineage>
        <taxon>Bacteria</taxon>
        <taxon>Pseudomonadati</taxon>
        <taxon>Pseudomonadota</taxon>
        <taxon>Gammaproteobacteria</taxon>
        <taxon>Vibrionales</taxon>
        <taxon>Vibrionaceae</taxon>
        <taxon>Vibrio</taxon>
    </lineage>
</organism>
<keyword evidence="1" id="KW-0812">Transmembrane</keyword>
<feature type="transmembrane region" description="Helical" evidence="1">
    <location>
        <begin position="14"/>
        <end position="34"/>
    </location>
</feature>
<keyword evidence="1" id="KW-1133">Transmembrane helix</keyword>
<sequence>MLASIMDSLKTYELFGPLATLIAGSLAIVSVIVNTRSLEKNLTKQIEHQNEQNKNKLLAEVSISNYREKRLKVELLIDELHEYSNQAEQCYSFSNRITMDNELSDKEFLEELRNIREQYRACTQYLSKARVLASSYSDTITDEFDQILAYQATIKKHYDLIFNIQFDLYTDGESRPDFMKIKQDAYNQKLIMSYQKTGGAIRAVEEVLGLIEAKLITEIKESRKQEVELDRFMTN</sequence>
<reference evidence="2" key="1">
    <citation type="journal article" date="2015" name="MBio">
        <title>Eco-Evolutionary Dynamics of Episomes among Ecologically Cohesive Bacterial Populations.</title>
        <authorList>
            <person name="Xue H."/>
            <person name="Cordero O.X."/>
            <person name="Camas F.M."/>
            <person name="Trimble W."/>
            <person name="Meyer F."/>
            <person name="Guglielmini J."/>
            <person name="Rocha E.P."/>
            <person name="Polz M.F."/>
        </authorList>
    </citation>
    <scope>NUCLEOTIDE SEQUENCE</scope>
    <source>
        <strain evidence="2">5S_214</strain>
    </source>
</reference>
<proteinExistence type="predicted"/>
<protein>
    <submittedName>
        <fullName evidence="2">Uncharacterized protein</fullName>
    </submittedName>
</protein>
<name>A0A0H3ZVC4_VIBSP</name>
<accession>A0A0H3ZVC4</accession>